<dbReference type="AlphaFoldDB" id="A0A641AQE8"/>
<evidence type="ECO:0000313" key="4">
    <source>
        <dbReference type="Proteomes" id="UP001515100"/>
    </source>
</evidence>
<dbReference type="CDD" id="cd01097">
    <property type="entry name" value="Tetrahydromethanopterin_reductase"/>
    <property type="match status" value="1"/>
</dbReference>
<dbReference type="EMBL" id="SDPP02000001">
    <property type="protein sequence ID" value="KAA1379902.1"/>
    <property type="molecule type" value="Genomic_DNA"/>
</dbReference>
<organism evidence="3 4">
    <name type="scientific">Aeromicrobium fastidiosum</name>
    <dbReference type="NCBI Taxonomy" id="52699"/>
    <lineage>
        <taxon>Bacteria</taxon>
        <taxon>Bacillati</taxon>
        <taxon>Actinomycetota</taxon>
        <taxon>Actinomycetes</taxon>
        <taxon>Propionibacteriales</taxon>
        <taxon>Nocardioidaceae</taxon>
        <taxon>Aeromicrobium</taxon>
    </lineage>
</organism>
<accession>A0A641AQE8</accession>
<dbReference type="InterPro" id="IPR050564">
    <property type="entry name" value="F420-G6PD/mer"/>
</dbReference>
<dbReference type="OrthoDB" id="7816697at2"/>
<protein>
    <submittedName>
        <fullName evidence="3">LLM class flavin-dependent oxidoreductase</fullName>
    </submittedName>
</protein>
<dbReference type="InterPro" id="IPR036661">
    <property type="entry name" value="Luciferase-like_sf"/>
</dbReference>
<evidence type="ECO:0000259" key="2">
    <source>
        <dbReference type="Pfam" id="PF00296"/>
    </source>
</evidence>
<sequence>MKLGITMPSRTTDLRRIPQYAQWADEAGLDTVWSWELAKDPISQLATSSMVTQRIGLGTGLAVASNRTAASMANHAIDIDELSGGRMHLGLGPGLIPNAKPLTYMREYMDVIRLNWQYIATGEAPAYDGEFHSFKQPRYEVFERRAMVRPSIPIYLGAIGPKMLEMVGAKADGWIGSLSTPAYIEERVRPLVEQGAESAGRSMNEVDMLVQRFCIVSDDEDVAFDRARKQIGFYLLAKYSDAPAKFVGLHDEVVDLRERARTEGAAAYANISDELVRTFSIVGTPDQARAQVKEWEGVVDHLVLHIPYVPPLSAEESEDSYVNAVATFSRTGRSPLQPA</sequence>
<keyword evidence="1" id="KW-0560">Oxidoreductase</keyword>
<keyword evidence="4" id="KW-1185">Reference proteome</keyword>
<evidence type="ECO:0000313" key="3">
    <source>
        <dbReference type="EMBL" id="KAA1379902.1"/>
    </source>
</evidence>
<dbReference type="CDD" id="cd00347">
    <property type="entry name" value="Flavin_utilizing_monoxygenases"/>
    <property type="match status" value="1"/>
</dbReference>
<dbReference type="PANTHER" id="PTHR43244:SF1">
    <property type="entry name" value="5,10-METHYLENETETRAHYDROMETHANOPTERIN REDUCTASE"/>
    <property type="match status" value="1"/>
</dbReference>
<comment type="caution">
    <text evidence="3">The sequence shown here is derived from an EMBL/GenBank/DDBJ whole genome shotgun (WGS) entry which is preliminary data.</text>
</comment>
<dbReference type="SUPFAM" id="SSF51679">
    <property type="entry name" value="Bacterial luciferase-like"/>
    <property type="match status" value="1"/>
</dbReference>
<dbReference type="Gene3D" id="3.20.20.30">
    <property type="entry name" value="Luciferase-like domain"/>
    <property type="match status" value="1"/>
</dbReference>
<dbReference type="RefSeq" id="WP_149712863.1">
    <property type="nucleotide sequence ID" value="NZ_SDPP02000001.1"/>
</dbReference>
<evidence type="ECO:0000256" key="1">
    <source>
        <dbReference type="ARBA" id="ARBA00023002"/>
    </source>
</evidence>
<name>A0A641AQE8_9ACTN</name>
<gene>
    <name evidence="3" type="ORF">ESP62_001435</name>
</gene>
<dbReference type="Pfam" id="PF00296">
    <property type="entry name" value="Bac_luciferase"/>
    <property type="match status" value="1"/>
</dbReference>
<dbReference type="PANTHER" id="PTHR43244">
    <property type="match status" value="1"/>
</dbReference>
<dbReference type="GO" id="GO:0016705">
    <property type="term" value="F:oxidoreductase activity, acting on paired donors, with incorporation or reduction of molecular oxygen"/>
    <property type="evidence" value="ECO:0007669"/>
    <property type="project" value="InterPro"/>
</dbReference>
<reference evidence="3" key="1">
    <citation type="submission" date="2019-09" db="EMBL/GenBank/DDBJ databases">
        <authorList>
            <person name="Li J."/>
        </authorList>
    </citation>
    <scope>NUCLEOTIDE SEQUENCE [LARGE SCALE GENOMIC DNA]</scope>
    <source>
        <strain evidence="3">NRBC 14897</strain>
    </source>
</reference>
<feature type="domain" description="Luciferase-like" evidence="2">
    <location>
        <begin position="6"/>
        <end position="298"/>
    </location>
</feature>
<dbReference type="Proteomes" id="UP001515100">
    <property type="component" value="Unassembled WGS sequence"/>
</dbReference>
<proteinExistence type="predicted"/>
<dbReference type="InterPro" id="IPR011251">
    <property type="entry name" value="Luciferase-like_dom"/>
</dbReference>